<sequence>MSSKSNSPYENIRDKILRNSTNATKIKDGKKLWTTPTKEDTVDKAFLLAKLGLVHGRQRCICSVHLFICFNDFSVLSEQFPDDFEGFPGNLKTRDYPHLGSNSQPSDVKSYALMSEPKRRPIGPV</sequence>
<dbReference type="Proteomes" id="UP001186944">
    <property type="component" value="Unassembled WGS sequence"/>
</dbReference>
<protein>
    <submittedName>
        <fullName evidence="2">Uncharacterized protein</fullName>
    </submittedName>
</protein>
<comment type="caution">
    <text evidence="2">The sequence shown here is derived from an EMBL/GenBank/DDBJ whole genome shotgun (WGS) entry which is preliminary data.</text>
</comment>
<name>A0AA89BRZ4_PINIB</name>
<feature type="region of interest" description="Disordered" evidence="1">
    <location>
        <begin position="95"/>
        <end position="125"/>
    </location>
</feature>
<evidence type="ECO:0000313" key="3">
    <source>
        <dbReference type="Proteomes" id="UP001186944"/>
    </source>
</evidence>
<dbReference type="AlphaFoldDB" id="A0AA89BRZ4"/>
<proteinExistence type="predicted"/>
<evidence type="ECO:0000313" key="2">
    <source>
        <dbReference type="EMBL" id="KAK3085291.1"/>
    </source>
</evidence>
<accession>A0AA89BRZ4</accession>
<gene>
    <name evidence="2" type="ORF">FSP39_001154</name>
</gene>
<evidence type="ECO:0000256" key="1">
    <source>
        <dbReference type="SAM" id="MobiDB-lite"/>
    </source>
</evidence>
<reference evidence="2" key="1">
    <citation type="submission" date="2019-08" db="EMBL/GenBank/DDBJ databases">
        <title>The improved chromosome-level genome for the pearl oyster Pinctada fucata martensii using PacBio sequencing and Hi-C.</title>
        <authorList>
            <person name="Zheng Z."/>
        </authorList>
    </citation>
    <scope>NUCLEOTIDE SEQUENCE</scope>
    <source>
        <strain evidence="2">ZZ-2019</strain>
        <tissue evidence="2">Adductor muscle</tissue>
    </source>
</reference>
<dbReference type="EMBL" id="VSWD01000012">
    <property type="protein sequence ID" value="KAK3085291.1"/>
    <property type="molecule type" value="Genomic_DNA"/>
</dbReference>
<keyword evidence="3" id="KW-1185">Reference proteome</keyword>
<organism evidence="2 3">
    <name type="scientific">Pinctada imbricata</name>
    <name type="common">Atlantic pearl-oyster</name>
    <name type="synonym">Pinctada martensii</name>
    <dbReference type="NCBI Taxonomy" id="66713"/>
    <lineage>
        <taxon>Eukaryota</taxon>
        <taxon>Metazoa</taxon>
        <taxon>Spiralia</taxon>
        <taxon>Lophotrochozoa</taxon>
        <taxon>Mollusca</taxon>
        <taxon>Bivalvia</taxon>
        <taxon>Autobranchia</taxon>
        <taxon>Pteriomorphia</taxon>
        <taxon>Pterioida</taxon>
        <taxon>Pterioidea</taxon>
        <taxon>Pteriidae</taxon>
        <taxon>Pinctada</taxon>
    </lineage>
</organism>